<dbReference type="SUPFAM" id="SSF82199">
    <property type="entry name" value="SET domain"/>
    <property type="match status" value="1"/>
</dbReference>
<evidence type="ECO:0000259" key="11">
    <source>
        <dbReference type="PROSITE" id="PS50157"/>
    </source>
</evidence>
<feature type="domain" description="C2H2-type" evidence="11">
    <location>
        <begin position="432"/>
        <end position="459"/>
    </location>
</feature>
<dbReference type="InterPro" id="IPR013087">
    <property type="entry name" value="Znf_C2H2_type"/>
</dbReference>
<keyword evidence="7" id="KW-0804">Transcription</keyword>
<dbReference type="FunFam" id="3.30.160.60:FF:000145">
    <property type="entry name" value="Zinc finger protein 574"/>
    <property type="match status" value="1"/>
</dbReference>
<feature type="domain" description="SET" evidence="12">
    <location>
        <begin position="229"/>
        <end position="341"/>
    </location>
</feature>
<keyword evidence="8" id="KW-0539">Nucleus</keyword>
<keyword evidence="6" id="KW-0805">Transcription regulation</keyword>
<dbReference type="InterPro" id="IPR001214">
    <property type="entry name" value="SET_dom"/>
</dbReference>
<accession>A0A914WCQ3</accession>
<dbReference type="GO" id="GO:0010468">
    <property type="term" value="P:regulation of gene expression"/>
    <property type="evidence" value="ECO:0007669"/>
    <property type="project" value="TreeGrafter"/>
</dbReference>
<evidence type="ECO:0000256" key="8">
    <source>
        <dbReference type="ARBA" id="ARBA00023242"/>
    </source>
</evidence>
<evidence type="ECO:0000256" key="9">
    <source>
        <dbReference type="PROSITE-ProRule" id="PRU00042"/>
    </source>
</evidence>
<dbReference type="Gene3D" id="3.30.160.60">
    <property type="entry name" value="Classic Zinc Finger"/>
    <property type="match status" value="5"/>
</dbReference>
<dbReference type="PROSITE" id="PS50157">
    <property type="entry name" value="ZINC_FINGER_C2H2_2"/>
    <property type="match status" value="5"/>
</dbReference>
<dbReference type="WBParaSite" id="PSAMB.scaffold3789size16902.g22556.t1">
    <property type="protein sequence ID" value="PSAMB.scaffold3789size16902.g22556.t1"/>
    <property type="gene ID" value="PSAMB.scaffold3789size16902.g22556"/>
</dbReference>
<feature type="domain" description="C2H2-type" evidence="11">
    <location>
        <begin position="488"/>
        <end position="515"/>
    </location>
</feature>
<dbReference type="FunFam" id="3.30.160.60:FF:000016">
    <property type="entry name" value="zinc finger protein 37 homolog"/>
    <property type="match status" value="1"/>
</dbReference>
<keyword evidence="4 9" id="KW-0863">Zinc-finger</keyword>
<dbReference type="Pfam" id="PF21549">
    <property type="entry name" value="PRDM2_PR"/>
    <property type="match status" value="1"/>
</dbReference>
<protein>
    <submittedName>
        <fullName evidence="14">Histone-lysine N-methyltransferase PRDM9</fullName>
    </submittedName>
</protein>
<dbReference type="GO" id="GO:0008270">
    <property type="term" value="F:zinc ion binding"/>
    <property type="evidence" value="ECO:0007669"/>
    <property type="project" value="UniProtKB-KW"/>
</dbReference>
<dbReference type="SUPFAM" id="SSF57667">
    <property type="entry name" value="beta-beta-alpha zinc fingers"/>
    <property type="match status" value="3"/>
</dbReference>
<dbReference type="PROSITE" id="PS00028">
    <property type="entry name" value="ZINC_FINGER_C2H2_1"/>
    <property type="match status" value="4"/>
</dbReference>
<keyword evidence="2" id="KW-0479">Metal-binding</keyword>
<evidence type="ECO:0000259" key="12">
    <source>
        <dbReference type="PROSITE" id="PS50280"/>
    </source>
</evidence>
<organism evidence="13 14">
    <name type="scientific">Plectus sambesii</name>
    <dbReference type="NCBI Taxonomy" id="2011161"/>
    <lineage>
        <taxon>Eukaryota</taxon>
        <taxon>Metazoa</taxon>
        <taxon>Ecdysozoa</taxon>
        <taxon>Nematoda</taxon>
        <taxon>Chromadorea</taxon>
        <taxon>Plectida</taxon>
        <taxon>Plectina</taxon>
        <taxon>Plectoidea</taxon>
        <taxon>Plectidae</taxon>
        <taxon>Plectus</taxon>
    </lineage>
</organism>
<evidence type="ECO:0000256" key="6">
    <source>
        <dbReference type="ARBA" id="ARBA00023015"/>
    </source>
</evidence>
<dbReference type="InterPro" id="IPR036236">
    <property type="entry name" value="Znf_C2H2_sf"/>
</dbReference>
<feature type="domain" description="C2H2-type" evidence="11">
    <location>
        <begin position="401"/>
        <end position="424"/>
    </location>
</feature>
<dbReference type="PANTHER" id="PTHR16515">
    <property type="entry name" value="PR DOMAIN ZINC FINGER PROTEIN"/>
    <property type="match status" value="1"/>
</dbReference>
<evidence type="ECO:0000256" key="2">
    <source>
        <dbReference type="ARBA" id="ARBA00022723"/>
    </source>
</evidence>
<dbReference type="InterPro" id="IPR046341">
    <property type="entry name" value="SET_dom_sf"/>
</dbReference>
<reference evidence="14" key="1">
    <citation type="submission" date="2022-11" db="UniProtKB">
        <authorList>
            <consortium name="WormBaseParasite"/>
        </authorList>
    </citation>
    <scope>IDENTIFICATION</scope>
</reference>
<dbReference type="AlphaFoldDB" id="A0A914WCQ3"/>
<dbReference type="Gene3D" id="2.170.270.10">
    <property type="entry name" value="SET domain"/>
    <property type="match status" value="1"/>
</dbReference>
<feature type="region of interest" description="Disordered" evidence="10">
    <location>
        <begin position="115"/>
        <end position="150"/>
    </location>
</feature>
<feature type="domain" description="C2H2-type" evidence="11">
    <location>
        <begin position="516"/>
        <end position="540"/>
    </location>
</feature>
<evidence type="ECO:0000256" key="3">
    <source>
        <dbReference type="ARBA" id="ARBA00022737"/>
    </source>
</evidence>
<evidence type="ECO:0000313" key="14">
    <source>
        <dbReference type="WBParaSite" id="PSAMB.scaffold3789size16902.g22556.t1"/>
    </source>
</evidence>
<sequence length="540" mass="62162">MANKFKHPSYGEWENKSADEKEAIIKTFFADQEWTNKGQPQKIRDLNIYDDFLSLVHNELPHDEPYFIKAHVKRMEAAKKNRPKATFALPVKKSAVGGGDKIRFKMPLPVRKSAAENVAPKGNSPAINRHPLRRQSQKPTADGNGSSASKRYKLREVQRVDYAGMDGSNESENEPVVKPRFTKDGRENIYCYACEDYITNGCLTHPLHFVADSEAECGVDGYARKSCPEGLSVCLSNIKGAGMGVWNDKPLQAGTTFGPYRGQRQTSHEQADQSGYSWEVETKFGDVWVDGKDERFGNWMRFVNHGSDDEPHLFAFEWREDIFYVVRKFVPVGTELLVSYGTDYGRTLQPFNKAKRYIQAVKRSSINGAYPCNKCESRLTFSSAELLEAHIERYHSERHQFECPHCDKKFTQASDRNRHVLTVHEEGLEKKHKCSWCQKAFYNKFALNRHKRTQTKEKPFKCSDCGVAFGDNSYLVRHKRIHSAENPFACTLCEQKFNISSHLHEHVRTHTGEKPHKCRYCEKRFARSTHCRGHERRLHK</sequence>
<comment type="subcellular location">
    <subcellularLocation>
        <location evidence="1">Nucleus</location>
    </subcellularLocation>
</comment>
<proteinExistence type="predicted"/>
<evidence type="ECO:0000256" key="7">
    <source>
        <dbReference type="ARBA" id="ARBA00023163"/>
    </source>
</evidence>
<evidence type="ECO:0000256" key="5">
    <source>
        <dbReference type="ARBA" id="ARBA00022833"/>
    </source>
</evidence>
<dbReference type="InterPro" id="IPR050331">
    <property type="entry name" value="Zinc_finger"/>
</dbReference>
<feature type="domain" description="C2H2-type" evidence="11">
    <location>
        <begin position="460"/>
        <end position="487"/>
    </location>
</feature>
<feature type="compositionally biased region" description="Polar residues" evidence="10">
    <location>
        <begin position="137"/>
        <end position="149"/>
    </location>
</feature>
<name>A0A914WCQ3_9BILA</name>
<keyword evidence="5" id="KW-0862">Zinc</keyword>
<dbReference type="PANTHER" id="PTHR16515:SF49">
    <property type="entry name" value="GASTRULA ZINC FINGER PROTEIN XLCGF49.1-LIKE-RELATED"/>
    <property type="match status" value="1"/>
</dbReference>
<dbReference type="SMART" id="SM00355">
    <property type="entry name" value="ZnF_C2H2"/>
    <property type="match status" value="6"/>
</dbReference>
<evidence type="ECO:0000256" key="1">
    <source>
        <dbReference type="ARBA" id="ARBA00004123"/>
    </source>
</evidence>
<dbReference type="Proteomes" id="UP000887566">
    <property type="component" value="Unplaced"/>
</dbReference>
<evidence type="ECO:0000256" key="10">
    <source>
        <dbReference type="SAM" id="MobiDB-lite"/>
    </source>
</evidence>
<evidence type="ECO:0000313" key="13">
    <source>
        <dbReference type="Proteomes" id="UP000887566"/>
    </source>
</evidence>
<dbReference type="GO" id="GO:0005634">
    <property type="term" value="C:nucleus"/>
    <property type="evidence" value="ECO:0007669"/>
    <property type="project" value="UniProtKB-SubCell"/>
</dbReference>
<evidence type="ECO:0000256" key="4">
    <source>
        <dbReference type="ARBA" id="ARBA00022771"/>
    </source>
</evidence>
<dbReference type="Pfam" id="PF00096">
    <property type="entry name" value="zf-C2H2"/>
    <property type="match status" value="3"/>
</dbReference>
<keyword evidence="3" id="KW-0677">Repeat</keyword>
<dbReference type="SMART" id="SM00317">
    <property type="entry name" value="SET"/>
    <property type="match status" value="1"/>
</dbReference>
<keyword evidence="13" id="KW-1185">Reference proteome</keyword>
<dbReference type="PROSITE" id="PS50280">
    <property type="entry name" value="SET"/>
    <property type="match status" value="1"/>
</dbReference>